<dbReference type="InterPro" id="IPR011009">
    <property type="entry name" value="Kinase-like_dom_sf"/>
</dbReference>
<organism evidence="4 5">
    <name type="scientific">Blattamonas nauphoetae</name>
    <dbReference type="NCBI Taxonomy" id="2049346"/>
    <lineage>
        <taxon>Eukaryota</taxon>
        <taxon>Metamonada</taxon>
        <taxon>Preaxostyla</taxon>
        <taxon>Oxymonadida</taxon>
        <taxon>Blattamonas</taxon>
    </lineage>
</organism>
<dbReference type="InterPro" id="IPR001245">
    <property type="entry name" value="Ser-Thr/Tyr_kinase_cat_dom"/>
</dbReference>
<accession>A0ABQ9X9I4</accession>
<evidence type="ECO:0000256" key="2">
    <source>
        <dbReference type="SAM" id="Phobius"/>
    </source>
</evidence>
<gene>
    <name evidence="4" type="ORF">BLNAU_16485</name>
</gene>
<dbReference type="Gene3D" id="1.10.510.10">
    <property type="entry name" value="Transferase(Phosphotransferase) domain 1"/>
    <property type="match status" value="1"/>
</dbReference>
<feature type="transmembrane region" description="Helical" evidence="2">
    <location>
        <begin position="693"/>
        <end position="715"/>
    </location>
</feature>
<proteinExistence type="predicted"/>
<dbReference type="SUPFAM" id="SSF56112">
    <property type="entry name" value="Protein kinase-like (PK-like)"/>
    <property type="match status" value="1"/>
</dbReference>
<keyword evidence="2" id="KW-0472">Membrane</keyword>
<keyword evidence="2" id="KW-1133">Transmembrane helix</keyword>
<keyword evidence="5" id="KW-1185">Reference proteome</keyword>
<sequence length="1057" mass="114038">MMKRRKSQKDSVTLTVSGRALKSKTTYTLSVRGEPISISSESNADAHTTTLSVVSTASSPSESASCAVVLYPLSSADLRYGYLYWIEWMKEGSAELLQNAALSFETPLEPARVASAFPVLSIDLQTVTVTLSGRAFLLDSFAAQLQITSPTSSSPFPATATRISNEELELTLSLLTGSPSIQFGNKITIISFINSSTDVILDCSTFSIPHPAEVLSAEARFVHSLNTTVTIELAGTDLPLHTPFLVTLDSGDTFEITFNSTTKGSTTEMAIGWPDTLQYSQTYRIVSIKNEDTNQVVFVGDSVTFSTDPAPSPIVVYCDSSSSDSSRLCGTSEMACSSMDSAWKVGAMTGSLDVSIRIKVTATLSNTISCLGNGIVVVEKGTSIEPKLRIASSALMGENGMIVVSSDGLFELRDVDVLIDSTLPSFVFLFASNSTIVIKDGSFVGPSDSTTTRTDNDESDSDDSSDCSWTTGLIQLDTCETSVDNTKFSHLSQGAINVRNGKLTVETSAFSDNTPHRKLTSSARRNIHCSEEGSIEVRTLSGGDGTSTNPSPWVSANECKLTGVAAVVSHPLFVPSLESGSKSSLNKKDKSFTITISGASLFPCDLSLEVFEVQKNKAEGQYHHVDLTKDSTTSFSESTITLILSQSALSLESSLEWRGRLVFGQGARTTSSFVIQQNSLERFAQTTKDNMKWWIPLVAALSAGAILLILIIIWCRRRHAKQKERGDKLLNPKNAELDALPPEKLEDITDWTNVIPQNSLLAAGNSEGPFEIADKSQEATTSLPQTDGMSPAAHGSFTEGIVVLDGEAMQMKPVNRKDTLYSRLHSTPKIAFPKLGTAKQIAHALTEIQKWNADFHLLSRLSSHAVLFDSDGNVELKLMPEKGGHQANLIKGAQDPPIQPDPVVAFADPQQHTFGSAFNDPTLGNTGSLTQQHSQLQNQGEGFELLRWRAPEATQNVGEPAKEFDDSKAAVFSLGLVLFEIESETVPLSEMDAVNANRQLGTGSLPKMELIANVGLEELIRSCLSLDPSQRPNLDSIESRLDSVEFSNPANHQNCLL</sequence>
<evidence type="ECO:0000313" key="4">
    <source>
        <dbReference type="EMBL" id="KAK2948586.1"/>
    </source>
</evidence>
<keyword evidence="2" id="KW-0812">Transmembrane</keyword>
<reference evidence="4 5" key="1">
    <citation type="journal article" date="2022" name="bioRxiv">
        <title>Genomics of Preaxostyla Flagellates Illuminates Evolutionary Transitions and the Path Towards Mitochondrial Loss.</title>
        <authorList>
            <person name="Novak L.V.F."/>
            <person name="Treitli S.C."/>
            <person name="Pyrih J."/>
            <person name="Halakuc P."/>
            <person name="Pipaliya S.V."/>
            <person name="Vacek V."/>
            <person name="Brzon O."/>
            <person name="Soukal P."/>
            <person name="Eme L."/>
            <person name="Dacks J.B."/>
            <person name="Karnkowska A."/>
            <person name="Elias M."/>
            <person name="Hampl V."/>
        </authorList>
    </citation>
    <scope>NUCLEOTIDE SEQUENCE [LARGE SCALE GENOMIC DNA]</scope>
    <source>
        <strain evidence="4">NAU3</strain>
        <tissue evidence="4">Gut</tissue>
    </source>
</reference>
<evidence type="ECO:0000256" key="1">
    <source>
        <dbReference type="SAM" id="MobiDB-lite"/>
    </source>
</evidence>
<name>A0ABQ9X9I4_9EUKA</name>
<protein>
    <recommendedName>
        <fullName evidence="3">Serine-threonine/tyrosine-protein kinase catalytic domain-containing protein</fullName>
    </recommendedName>
</protein>
<feature type="region of interest" description="Disordered" evidence="1">
    <location>
        <begin position="447"/>
        <end position="467"/>
    </location>
</feature>
<dbReference type="EMBL" id="JARBJD010000173">
    <property type="protein sequence ID" value="KAK2948586.1"/>
    <property type="molecule type" value="Genomic_DNA"/>
</dbReference>
<evidence type="ECO:0000259" key="3">
    <source>
        <dbReference type="Pfam" id="PF07714"/>
    </source>
</evidence>
<comment type="caution">
    <text evidence="4">The sequence shown here is derived from an EMBL/GenBank/DDBJ whole genome shotgun (WGS) entry which is preliminary data.</text>
</comment>
<evidence type="ECO:0000313" key="5">
    <source>
        <dbReference type="Proteomes" id="UP001281761"/>
    </source>
</evidence>
<dbReference type="Pfam" id="PF07714">
    <property type="entry name" value="PK_Tyr_Ser-Thr"/>
    <property type="match status" value="1"/>
</dbReference>
<dbReference type="Proteomes" id="UP001281761">
    <property type="component" value="Unassembled WGS sequence"/>
</dbReference>
<feature type="domain" description="Serine-threonine/tyrosine-protein kinase catalytic" evidence="3">
    <location>
        <begin position="931"/>
        <end position="1041"/>
    </location>
</feature>